<comment type="similarity">
    <text evidence="3">Belongs to the cysteine synthase/cystathionine beta-synthase family.</text>
</comment>
<evidence type="ECO:0000313" key="14">
    <source>
        <dbReference type="Proteomes" id="UP000200980"/>
    </source>
</evidence>
<evidence type="ECO:0000256" key="11">
    <source>
        <dbReference type="PIRSR" id="PIRSR605856-51"/>
    </source>
</evidence>
<comment type="cofactor">
    <cofactor evidence="1 10">
        <name>pyridoxal 5'-phosphate</name>
        <dbReference type="ChEBI" id="CHEBI:597326"/>
    </cofactor>
</comment>
<feature type="binding site" evidence="10">
    <location>
        <position position="99"/>
    </location>
    <ligand>
        <name>pyridoxal 5'-phosphate</name>
        <dbReference type="ChEBI" id="CHEBI:597326"/>
    </ligand>
</feature>
<organism evidence="13 14">
    <name type="scientific">Bombella intestini</name>
    <dbReference type="NCBI Taxonomy" id="1539051"/>
    <lineage>
        <taxon>Bacteria</taxon>
        <taxon>Pseudomonadati</taxon>
        <taxon>Pseudomonadota</taxon>
        <taxon>Alphaproteobacteria</taxon>
        <taxon>Acetobacterales</taxon>
        <taxon>Acetobacteraceae</taxon>
        <taxon>Bombella</taxon>
    </lineage>
</organism>
<keyword evidence="7 10" id="KW-0663">Pyridoxal phosphate</keyword>
<dbReference type="EC" id="2.5.1.47" evidence="4"/>
<gene>
    <name evidence="13" type="ORF">AL01_08785</name>
</gene>
<evidence type="ECO:0000313" key="13">
    <source>
        <dbReference type="EMBL" id="OOL17405.1"/>
    </source>
</evidence>
<dbReference type="SUPFAM" id="SSF53686">
    <property type="entry name" value="Tryptophan synthase beta subunit-like PLP-dependent enzymes"/>
    <property type="match status" value="1"/>
</dbReference>
<feature type="modified residue" description="N6-(pyridoxal phosphate)lysine" evidence="11">
    <location>
        <position position="68"/>
    </location>
</feature>
<dbReference type="GO" id="GO:0004124">
    <property type="term" value="F:cysteine synthase activity"/>
    <property type="evidence" value="ECO:0007669"/>
    <property type="project" value="UniProtKB-EC"/>
</dbReference>
<dbReference type="EMBL" id="JATM01000005">
    <property type="protein sequence ID" value="OOL17405.1"/>
    <property type="molecule type" value="Genomic_DNA"/>
</dbReference>
<feature type="domain" description="Tryptophan synthase beta chain-like PALP" evidence="12">
    <location>
        <begin position="32"/>
        <end position="319"/>
    </location>
</feature>
<comment type="catalytic activity">
    <reaction evidence="9">
        <text>O-acetyl-L-serine + hydrogen sulfide = L-cysteine + acetate</text>
        <dbReference type="Rhea" id="RHEA:14829"/>
        <dbReference type="ChEBI" id="CHEBI:29919"/>
        <dbReference type="ChEBI" id="CHEBI:30089"/>
        <dbReference type="ChEBI" id="CHEBI:35235"/>
        <dbReference type="ChEBI" id="CHEBI:58340"/>
        <dbReference type="EC" id="2.5.1.47"/>
    </reaction>
</comment>
<keyword evidence="8" id="KW-0198">Cysteine biosynthesis</keyword>
<dbReference type="PANTHER" id="PTHR10314">
    <property type="entry name" value="CYSTATHIONINE BETA-SYNTHASE"/>
    <property type="match status" value="1"/>
</dbReference>
<accession>A0A1S8GNM4</accession>
<protein>
    <recommendedName>
        <fullName evidence="4">cysteine synthase</fullName>
        <ecNumber evidence="4">2.5.1.47</ecNumber>
    </recommendedName>
</protein>
<reference evidence="13 14" key="1">
    <citation type="journal article" date="2016" name="PLoS ONE">
        <title>Whole-Genome Sequence Analysis of Bombella intestini LMG 28161T, a Novel Acetic Acid Bacterium Isolated from the Crop of a Red-Tailed Bumble Bee, Bombus lapidarius.</title>
        <authorList>
            <person name="Li L."/>
            <person name="Illeghems K."/>
            <person name="Van Kerrebroeck S."/>
            <person name="Borremans W."/>
            <person name="Cleenwerck I."/>
            <person name="Smagghe G."/>
            <person name="De Vuyst L."/>
            <person name="Vandamme P."/>
        </authorList>
    </citation>
    <scope>NUCLEOTIDE SEQUENCE [LARGE SCALE GENOMIC DNA]</scope>
    <source>
        <strain evidence="13 14">R-52487</strain>
    </source>
</reference>
<dbReference type="FunFam" id="3.40.50.1100:FF:000067">
    <property type="entry name" value="Cysteine synthase"/>
    <property type="match status" value="1"/>
</dbReference>
<dbReference type="Pfam" id="PF00291">
    <property type="entry name" value="PALP"/>
    <property type="match status" value="1"/>
</dbReference>
<evidence type="ECO:0000256" key="2">
    <source>
        <dbReference type="ARBA" id="ARBA00004962"/>
    </source>
</evidence>
<evidence type="ECO:0000256" key="9">
    <source>
        <dbReference type="ARBA" id="ARBA00047931"/>
    </source>
</evidence>
<dbReference type="Proteomes" id="UP000200980">
    <property type="component" value="Unassembled WGS sequence"/>
</dbReference>
<evidence type="ECO:0000259" key="12">
    <source>
        <dbReference type="Pfam" id="PF00291"/>
    </source>
</evidence>
<feature type="binding site" evidence="10">
    <location>
        <begin position="203"/>
        <end position="207"/>
    </location>
    <ligand>
        <name>pyridoxal 5'-phosphate</name>
        <dbReference type="ChEBI" id="CHEBI:597326"/>
    </ligand>
</feature>
<evidence type="ECO:0000256" key="10">
    <source>
        <dbReference type="PIRSR" id="PIRSR605856-50"/>
    </source>
</evidence>
<comment type="pathway">
    <text evidence="2">Amino-acid biosynthesis; L-cysteine biosynthesis; L-cysteine from L-serine: step 2/2.</text>
</comment>
<proteinExistence type="inferred from homology"/>
<evidence type="ECO:0000256" key="5">
    <source>
        <dbReference type="ARBA" id="ARBA00022605"/>
    </source>
</evidence>
<keyword evidence="6" id="KW-0808">Transferase</keyword>
<feature type="binding site" evidence="10">
    <location>
        <position position="291"/>
    </location>
    <ligand>
        <name>pyridoxal 5'-phosphate</name>
        <dbReference type="ChEBI" id="CHEBI:597326"/>
    </ligand>
</feature>
<dbReference type="InterPro" id="IPR036052">
    <property type="entry name" value="TrpB-like_PALP_sf"/>
</dbReference>
<dbReference type="OrthoDB" id="9805733at2"/>
<evidence type="ECO:0000256" key="7">
    <source>
        <dbReference type="ARBA" id="ARBA00022898"/>
    </source>
</evidence>
<dbReference type="AlphaFoldDB" id="A0A1S8GNM4"/>
<dbReference type="NCBIfam" id="TIGR01136">
    <property type="entry name" value="cysKM"/>
    <property type="match status" value="1"/>
</dbReference>
<dbReference type="InterPro" id="IPR005856">
    <property type="entry name" value="Cys_synth"/>
</dbReference>
<dbReference type="STRING" id="1539051.AL01_08785"/>
<evidence type="ECO:0000256" key="1">
    <source>
        <dbReference type="ARBA" id="ARBA00001933"/>
    </source>
</evidence>
<name>A0A1S8GNM4_9PROT</name>
<dbReference type="InterPro" id="IPR050214">
    <property type="entry name" value="Cys_Synth/Cystath_Beta-Synth"/>
</dbReference>
<dbReference type="RefSeq" id="WP_077397113.1">
    <property type="nucleotide sequence ID" value="NZ_JATM01000005.1"/>
</dbReference>
<sequence length="333" mass="35196">MTESRSSDFPFPLSKTAFAPPRGYVYPSFLEVVGGTPLVAVPHLTETEKLKAHLLLKLEFFNPMASVKDRIGVAMLREAQDKGLITPGKSILVEPTSGNTGIGLAFAAASLGYQMIVTMPESASMERRKMLALLGVTLELTPARQGMKGAISRAQEILKETKNAWMPSQFTNPANPKVHAETTAEEIWTDTAGAVDAVVAGLGTGGTASGIAHALKPRKEGLKVFGLEPSESAVLNGDDPGPHGIQGLGPGFKPDTLDIRALDKVIPVTEHDALTTARLCARTEGLPIGISAGAALFAAMELAKKDEWAGKTIVAIVPDFAERYLSTPLFAGL</sequence>
<dbReference type="CDD" id="cd01561">
    <property type="entry name" value="CBS_like"/>
    <property type="match status" value="1"/>
</dbReference>
<dbReference type="NCBIfam" id="TIGR01139">
    <property type="entry name" value="cysK"/>
    <property type="match status" value="1"/>
</dbReference>
<keyword evidence="14" id="KW-1185">Reference proteome</keyword>
<dbReference type="Gene3D" id="3.40.50.1100">
    <property type="match status" value="2"/>
</dbReference>
<evidence type="ECO:0000256" key="8">
    <source>
        <dbReference type="ARBA" id="ARBA00023192"/>
    </source>
</evidence>
<evidence type="ECO:0000256" key="3">
    <source>
        <dbReference type="ARBA" id="ARBA00007103"/>
    </source>
</evidence>
<dbReference type="InterPro" id="IPR001926">
    <property type="entry name" value="TrpB-like_PALP"/>
</dbReference>
<dbReference type="InterPro" id="IPR005859">
    <property type="entry name" value="CysK"/>
</dbReference>
<dbReference type="GO" id="GO:0006535">
    <property type="term" value="P:cysteine biosynthetic process from serine"/>
    <property type="evidence" value="ECO:0007669"/>
    <property type="project" value="InterPro"/>
</dbReference>
<evidence type="ECO:0000256" key="6">
    <source>
        <dbReference type="ARBA" id="ARBA00022679"/>
    </source>
</evidence>
<dbReference type="GO" id="GO:0005737">
    <property type="term" value="C:cytoplasm"/>
    <property type="evidence" value="ECO:0007669"/>
    <property type="project" value="UniProtKB-ARBA"/>
</dbReference>
<keyword evidence="5" id="KW-0028">Amino-acid biosynthesis</keyword>
<evidence type="ECO:0000256" key="4">
    <source>
        <dbReference type="ARBA" id="ARBA00012681"/>
    </source>
</evidence>
<comment type="caution">
    <text evidence="13">The sequence shown here is derived from an EMBL/GenBank/DDBJ whole genome shotgun (WGS) entry which is preliminary data.</text>
</comment>